<gene>
    <name evidence="2" type="ORF">HG543_36700</name>
</gene>
<dbReference type="Pfam" id="PF00109">
    <property type="entry name" value="ketoacyl-synt"/>
    <property type="match status" value="1"/>
</dbReference>
<dbReference type="RefSeq" id="WP_169349578.1">
    <property type="nucleotide sequence ID" value="NZ_JABBJJ010000239.1"/>
</dbReference>
<comment type="caution">
    <text evidence="2">The sequence shown here is derived from an EMBL/GenBank/DDBJ whole genome shotgun (WGS) entry which is preliminary data.</text>
</comment>
<proteinExistence type="predicted"/>
<evidence type="ECO:0000313" key="2">
    <source>
        <dbReference type="EMBL" id="NMO20360.1"/>
    </source>
</evidence>
<dbReference type="AlphaFoldDB" id="A0A848LRV1"/>
<reference evidence="2 3" key="1">
    <citation type="submission" date="2020-04" db="EMBL/GenBank/DDBJ databases">
        <title>Draft genome of Pyxidicoccus fallax type strain.</title>
        <authorList>
            <person name="Whitworth D.E."/>
        </authorList>
    </citation>
    <scope>NUCLEOTIDE SEQUENCE [LARGE SCALE GENOMIC DNA]</scope>
    <source>
        <strain evidence="2 3">DSM 14698</strain>
    </source>
</reference>
<dbReference type="EMBL" id="JABBJJ010000239">
    <property type="protein sequence ID" value="NMO20360.1"/>
    <property type="molecule type" value="Genomic_DNA"/>
</dbReference>
<protein>
    <recommendedName>
        <fullName evidence="1">Beta-ketoacyl synthase-like N-terminal domain-containing protein</fullName>
    </recommendedName>
</protein>
<evidence type="ECO:0000259" key="1">
    <source>
        <dbReference type="Pfam" id="PF00109"/>
    </source>
</evidence>
<keyword evidence="3" id="KW-1185">Reference proteome</keyword>
<dbReference type="GO" id="GO:0016746">
    <property type="term" value="F:acyltransferase activity"/>
    <property type="evidence" value="ECO:0007669"/>
    <property type="project" value="InterPro"/>
</dbReference>
<dbReference type="InterPro" id="IPR014030">
    <property type="entry name" value="Ketoacyl_synth_N"/>
</dbReference>
<evidence type="ECO:0000313" key="3">
    <source>
        <dbReference type="Proteomes" id="UP000518300"/>
    </source>
</evidence>
<dbReference type="Gene3D" id="3.40.47.10">
    <property type="match status" value="1"/>
</dbReference>
<organism evidence="2 3">
    <name type="scientific">Pyxidicoccus fallax</name>
    <dbReference type="NCBI Taxonomy" id="394095"/>
    <lineage>
        <taxon>Bacteria</taxon>
        <taxon>Pseudomonadati</taxon>
        <taxon>Myxococcota</taxon>
        <taxon>Myxococcia</taxon>
        <taxon>Myxococcales</taxon>
        <taxon>Cystobacterineae</taxon>
        <taxon>Myxococcaceae</taxon>
        <taxon>Pyxidicoccus</taxon>
    </lineage>
</organism>
<accession>A0A848LRV1</accession>
<dbReference type="SUPFAM" id="SSF53901">
    <property type="entry name" value="Thiolase-like"/>
    <property type="match status" value="1"/>
</dbReference>
<dbReference type="InterPro" id="IPR016039">
    <property type="entry name" value="Thiolase-like"/>
</dbReference>
<sequence length="324" mass="35239">MGLRWAPACAALRAGISRKQVSPFVDNHGREIVISHLSDLLDLKSTPTQRWLFFLTHALQELLEQVGAAVFQRLPLLVALPAPRQGKPYSTDFLAQELSVRLEVQIDPRRVRVFTEGAYGGYAALAAGREMLRRRESPECVVAGAESMMCARTLLRLATKRRLLTEDNSDGVIPGEAAACVMLSSQKQALAVIRGMGFGKEPSSLENDVPLRADGLTAATRAALEEAQLALHEMAFRFSDAAGESFYFKEQALLLSRVLRERKAEFPLWLCSESLGDTGAATGLCGLGWVIASWARRYAPGPRAIGFAGNEQGGRAAVIIEASE</sequence>
<dbReference type="Proteomes" id="UP000518300">
    <property type="component" value="Unassembled WGS sequence"/>
</dbReference>
<name>A0A848LRV1_9BACT</name>
<feature type="domain" description="Beta-ketoacyl synthase-like N-terminal" evidence="1">
    <location>
        <begin position="121"/>
        <end position="189"/>
    </location>
</feature>